<dbReference type="Gene3D" id="2.40.100.10">
    <property type="entry name" value="Cyclophilin-like"/>
    <property type="match status" value="1"/>
</dbReference>
<dbReference type="Gene3D" id="3.30.1360.40">
    <property type="match status" value="1"/>
</dbReference>
<protein>
    <submittedName>
        <fullName evidence="5">Allophanate hydrolase subunit 1</fullName>
    </submittedName>
</protein>
<reference evidence="5 6" key="1">
    <citation type="submission" date="2020-07" db="EMBL/GenBank/DDBJ databases">
        <title>Vibrio marinisediminis sp. nov., isolated from marine sediment.</title>
        <authorList>
            <person name="Ji X."/>
        </authorList>
    </citation>
    <scope>NUCLEOTIDE SEQUENCE [LARGE SCALE GENOMIC DNA]</scope>
    <source>
        <strain evidence="5 6">404</strain>
    </source>
</reference>
<keyword evidence="2 5" id="KW-0378">Hydrolase</keyword>
<dbReference type="EMBL" id="JACFYF010000007">
    <property type="protein sequence ID" value="MBA5763259.1"/>
    <property type="molecule type" value="Genomic_DNA"/>
</dbReference>
<dbReference type="GO" id="GO:0016787">
    <property type="term" value="F:hydrolase activity"/>
    <property type="evidence" value="ECO:0007669"/>
    <property type="project" value="UniProtKB-KW"/>
</dbReference>
<name>A0A7W2FS38_9VIBR</name>
<keyword evidence="6" id="KW-1185">Reference proteome</keyword>
<dbReference type="RefSeq" id="WP_182109272.1">
    <property type="nucleotide sequence ID" value="NZ_JACFYF010000007.1"/>
</dbReference>
<dbReference type="InterPro" id="IPR029000">
    <property type="entry name" value="Cyclophilin-like_dom_sf"/>
</dbReference>
<dbReference type="SUPFAM" id="SSF160467">
    <property type="entry name" value="PH0987 N-terminal domain-like"/>
    <property type="match status" value="1"/>
</dbReference>
<evidence type="ECO:0000256" key="1">
    <source>
        <dbReference type="ARBA" id="ARBA00022741"/>
    </source>
</evidence>
<feature type="domain" description="Carboxyltransferase" evidence="4">
    <location>
        <begin position="5"/>
        <end position="208"/>
    </location>
</feature>
<dbReference type="Proteomes" id="UP000571701">
    <property type="component" value="Unassembled WGS sequence"/>
</dbReference>
<evidence type="ECO:0000259" key="4">
    <source>
        <dbReference type="SMART" id="SM00796"/>
    </source>
</evidence>
<proteinExistence type="predicted"/>
<evidence type="ECO:0000256" key="3">
    <source>
        <dbReference type="ARBA" id="ARBA00022840"/>
    </source>
</evidence>
<dbReference type="PANTHER" id="PTHR34698:SF2">
    <property type="entry name" value="5-OXOPROLINASE SUBUNIT B"/>
    <property type="match status" value="1"/>
</dbReference>
<dbReference type="SMART" id="SM00796">
    <property type="entry name" value="AHS1"/>
    <property type="match status" value="1"/>
</dbReference>
<organism evidence="5 6">
    <name type="scientific">Vibrio marinisediminis</name>
    <dbReference type="NCBI Taxonomy" id="2758441"/>
    <lineage>
        <taxon>Bacteria</taxon>
        <taxon>Pseudomonadati</taxon>
        <taxon>Pseudomonadota</taxon>
        <taxon>Gammaproteobacteria</taxon>
        <taxon>Vibrionales</taxon>
        <taxon>Vibrionaceae</taxon>
        <taxon>Vibrio</taxon>
    </lineage>
</organism>
<dbReference type="InterPro" id="IPR010016">
    <property type="entry name" value="PxpB"/>
</dbReference>
<comment type="caution">
    <text evidence="5">The sequence shown here is derived from an EMBL/GenBank/DDBJ whole genome shotgun (WGS) entry which is preliminary data.</text>
</comment>
<dbReference type="InterPro" id="IPR003833">
    <property type="entry name" value="CT_C_D"/>
</dbReference>
<accession>A0A7W2FS38</accession>
<evidence type="ECO:0000313" key="5">
    <source>
        <dbReference type="EMBL" id="MBA5763259.1"/>
    </source>
</evidence>
<dbReference type="GO" id="GO:0005524">
    <property type="term" value="F:ATP binding"/>
    <property type="evidence" value="ECO:0007669"/>
    <property type="project" value="UniProtKB-KW"/>
</dbReference>
<evidence type="ECO:0000313" key="6">
    <source>
        <dbReference type="Proteomes" id="UP000571701"/>
    </source>
</evidence>
<keyword evidence="1" id="KW-0547">Nucleotide-binding</keyword>
<gene>
    <name evidence="5" type="ORF">H2O73_12925</name>
</gene>
<dbReference type="SUPFAM" id="SSF50891">
    <property type="entry name" value="Cyclophilin-like"/>
    <property type="match status" value="1"/>
</dbReference>
<dbReference type="AlphaFoldDB" id="A0A7W2FS38"/>
<dbReference type="Pfam" id="PF02682">
    <property type="entry name" value="CT_C_D"/>
    <property type="match status" value="1"/>
</dbReference>
<keyword evidence="3" id="KW-0067">ATP-binding</keyword>
<dbReference type="PANTHER" id="PTHR34698">
    <property type="entry name" value="5-OXOPROLINASE SUBUNIT B"/>
    <property type="match status" value="1"/>
</dbReference>
<evidence type="ECO:0000256" key="2">
    <source>
        <dbReference type="ARBA" id="ARBA00022801"/>
    </source>
</evidence>
<sequence length="236" mass="26314">MDQQITISPVSECALLVRFSASLPQDTLRSLIGIATEQMYTQLSHYIMNITPSVDSILVDYLPHRIEFNKLTSRIEQIITNIDENSIASIQSDLLELPVYYHPDVAPDISNYQNQGIELAQLIELHCHPVYTVVAIGFAPGFAFMKDVDKRLQLPRLSTPRLNVPKGSVAIAEDCTAIYPNASPGGWNIIGNCPSELYQPNTEPMIPFKIGSKIKFYPIDKETFLRLGGTVEGEFS</sequence>